<reference evidence="9 10" key="1">
    <citation type="submission" date="2020-04" db="EMBL/GenBank/DDBJ databases">
        <title>Metagenomic profiling of ammonia- and methane-oxidizing microorganisms in a Dutch drinking water treatment plant.</title>
        <authorList>
            <person name="Poghosyan L."/>
            <person name="Leucker S."/>
        </authorList>
    </citation>
    <scope>NUCLEOTIDE SEQUENCE [LARGE SCALE GENOMIC DNA]</scope>
    <source>
        <strain evidence="9">S-RSF-IL-03</strain>
    </source>
</reference>
<evidence type="ECO:0000256" key="5">
    <source>
        <dbReference type="ARBA" id="ARBA00023136"/>
    </source>
</evidence>
<dbReference type="PANTHER" id="PTHR30619">
    <property type="entry name" value="DNA INTERNALIZATION/COMPETENCE PROTEIN COMEC/REC2"/>
    <property type="match status" value="1"/>
</dbReference>
<feature type="transmembrane region" description="Helical" evidence="6">
    <location>
        <begin position="520"/>
        <end position="539"/>
    </location>
</feature>
<dbReference type="NCBIfam" id="TIGR00360">
    <property type="entry name" value="ComEC_N-term"/>
    <property type="match status" value="1"/>
</dbReference>
<dbReference type="EMBL" id="JABFRW010000061">
    <property type="protein sequence ID" value="NOT33654.1"/>
    <property type="molecule type" value="Genomic_DNA"/>
</dbReference>
<feature type="transmembrane region" description="Helical" evidence="6">
    <location>
        <begin position="404"/>
        <end position="430"/>
    </location>
</feature>
<dbReference type="InterPro" id="IPR036866">
    <property type="entry name" value="RibonucZ/Hydroxyglut_hydro"/>
</dbReference>
<dbReference type="Gene3D" id="3.60.15.10">
    <property type="entry name" value="Ribonuclease Z/Hydroxyacylglutathione hydrolase-like"/>
    <property type="match status" value="2"/>
</dbReference>
<dbReference type="InterPro" id="IPR004477">
    <property type="entry name" value="ComEC_N"/>
</dbReference>
<protein>
    <submittedName>
        <fullName evidence="9">DNA internalization-related competence protein ComEC/Rec2</fullName>
    </submittedName>
</protein>
<keyword evidence="4 6" id="KW-1133">Transmembrane helix</keyword>
<dbReference type="Pfam" id="PF03772">
    <property type="entry name" value="Competence"/>
    <property type="match status" value="1"/>
</dbReference>
<keyword evidence="5 6" id="KW-0472">Membrane</keyword>
<dbReference type="PANTHER" id="PTHR30619:SF1">
    <property type="entry name" value="RECOMBINATION PROTEIN 2"/>
    <property type="match status" value="1"/>
</dbReference>
<dbReference type="NCBIfam" id="TIGR00361">
    <property type="entry name" value="ComEC_Rec2"/>
    <property type="match status" value="1"/>
</dbReference>
<keyword evidence="3 6" id="KW-0812">Transmembrane</keyword>
<organism evidence="9 10">
    <name type="scientific">Eiseniibacteriota bacterium</name>
    <dbReference type="NCBI Taxonomy" id="2212470"/>
    <lineage>
        <taxon>Bacteria</taxon>
        <taxon>Candidatus Eiseniibacteriota</taxon>
    </lineage>
</organism>
<evidence type="ECO:0000256" key="6">
    <source>
        <dbReference type="SAM" id="Phobius"/>
    </source>
</evidence>
<evidence type="ECO:0000313" key="9">
    <source>
        <dbReference type="EMBL" id="NOT33654.1"/>
    </source>
</evidence>
<feature type="domain" description="Metallo-beta-lactamase" evidence="7">
    <location>
        <begin position="554"/>
        <end position="622"/>
    </location>
</feature>
<feature type="transmembrane region" description="Helical" evidence="6">
    <location>
        <begin position="288"/>
        <end position="312"/>
    </location>
</feature>
<feature type="domain" description="ComEC/Rec2-related protein" evidence="8">
    <location>
        <begin position="227"/>
        <end position="490"/>
    </location>
</feature>
<keyword evidence="2" id="KW-1003">Cell membrane</keyword>
<feature type="transmembrane region" description="Helical" evidence="6">
    <location>
        <begin position="324"/>
        <end position="341"/>
    </location>
</feature>
<dbReference type="SUPFAM" id="SSF56281">
    <property type="entry name" value="Metallo-hydrolase/oxidoreductase"/>
    <property type="match status" value="1"/>
</dbReference>
<name>A0A849SM27_UNCEI</name>
<evidence type="ECO:0000256" key="3">
    <source>
        <dbReference type="ARBA" id="ARBA00022692"/>
    </source>
</evidence>
<feature type="transmembrane region" description="Helical" evidence="6">
    <location>
        <begin position="474"/>
        <end position="492"/>
    </location>
</feature>
<feature type="transmembrane region" description="Helical" evidence="6">
    <location>
        <begin position="42"/>
        <end position="59"/>
    </location>
</feature>
<evidence type="ECO:0000259" key="7">
    <source>
        <dbReference type="Pfam" id="PF00753"/>
    </source>
</evidence>
<feature type="transmembrane region" description="Helical" evidence="6">
    <location>
        <begin position="442"/>
        <end position="462"/>
    </location>
</feature>
<dbReference type="InterPro" id="IPR004797">
    <property type="entry name" value="Competence_ComEC/Rec2"/>
</dbReference>
<sequence>MSALWAGVLAGAWPDVIGAWIAVGVALASLSFGSARLGRAASAWLMVAAFAAGVARGAAREARLDRIEAALLATPAVDSPAPSGSEGDRVAEARLVRVRVRLLDHPRLESGRPDAPARLLTPAAGLPSGARVRAWLPAGMQAEWGDAIEGLARLEPPLETRNPGGASSRAIARANDLVAHLSLIAGRVVEARPPFSPRATISRWRRAIEKVLRERLSSEARELVLPLVTGDRAGMSPELSGHLQAAGLTHLIALSGQHVVWFAAAAEALVAAAGGGVVARAASNAGAALLYAGLAGMIPSLLRAVVSAAFAALARATGRALDSLQALALSAFALLALAPGWAGDLGFQLSFAATLGLVLLAPLIDRAVRARMPRALKVVAGLIAPTCGAQLTALPLLIARFHALAWATSFANLIAVPVCALLLAAAWLGVAAELMLPGSGALLFSASEALAAALRGCASLAARVPHAQLTVGHGGLLVASAASGALLWCMAADTPRSIGARMQQASDPARQRATRRRWRLGAAAWLLALVLAVGARPLRPPPGRWWLVVLDVGQGESLALGFADGWWLVDAGPRTPQRDAARDVVLPFLRWAGVRGLQRLIVTHSDLDHAGGVHAVREALPVLRSDEPRQLREHPAVVRLWPPRDSVERTDNASSIVLRVGNQASSALLTGDADSLVEAAIAESLVGGWPSSGGSESTATARTRITLLKVGHHGSGSSSGARFLATIAPRFAAISCGRRNRFGHPNAAALARLGDAGAQVHRTDLEGALWFEFDADSVRLVDWRRARW</sequence>
<dbReference type="Proteomes" id="UP000580839">
    <property type="component" value="Unassembled WGS sequence"/>
</dbReference>
<dbReference type="AlphaFoldDB" id="A0A849SM27"/>
<comment type="subcellular location">
    <subcellularLocation>
        <location evidence="1">Cell membrane</location>
        <topology evidence="1">Multi-pass membrane protein</topology>
    </subcellularLocation>
</comment>
<evidence type="ECO:0000313" key="10">
    <source>
        <dbReference type="Proteomes" id="UP000580839"/>
    </source>
</evidence>
<comment type="caution">
    <text evidence="9">The sequence shown here is derived from an EMBL/GenBank/DDBJ whole genome shotgun (WGS) entry which is preliminary data.</text>
</comment>
<feature type="transmembrane region" description="Helical" evidence="6">
    <location>
        <begin position="347"/>
        <end position="364"/>
    </location>
</feature>
<gene>
    <name evidence="9" type="ORF">HOP12_05720</name>
</gene>
<dbReference type="GO" id="GO:0030420">
    <property type="term" value="P:establishment of competence for transformation"/>
    <property type="evidence" value="ECO:0007669"/>
    <property type="project" value="InterPro"/>
</dbReference>
<accession>A0A849SM27</accession>
<dbReference type="Pfam" id="PF00753">
    <property type="entry name" value="Lactamase_B"/>
    <property type="match status" value="1"/>
</dbReference>
<feature type="transmembrane region" description="Helical" evidence="6">
    <location>
        <begin position="259"/>
        <end position="282"/>
    </location>
</feature>
<evidence type="ECO:0000256" key="4">
    <source>
        <dbReference type="ARBA" id="ARBA00022989"/>
    </source>
</evidence>
<feature type="transmembrane region" description="Helical" evidence="6">
    <location>
        <begin position="376"/>
        <end position="398"/>
    </location>
</feature>
<dbReference type="GO" id="GO:0005886">
    <property type="term" value="C:plasma membrane"/>
    <property type="evidence" value="ECO:0007669"/>
    <property type="project" value="UniProtKB-SubCell"/>
</dbReference>
<evidence type="ECO:0000256" key="2">
    <source>
        <dbReference type="ARBA" id="ARBA00022475"/>
    </source>
</evidence>
<dbReference type="InterPro" id="IPR001279">
    <property type="entry name" value="Metallo-B-lactamas"/>
</dbReference>
<dbReference type="InterPro" id="IPR052159">
    <property type="entry name" value="Competence_DNA_uptake"/>
</dbReference>
<proteinExistence type="predicted"/>
<evidence type="ECO:0000259" key="8">
    <source>
        <dbReference type="Pfam" id="PF03772"/>
    </source>
</evidence>
<evidence type="ECO:0000256" key="1">
    <source>
        <dbReference type="ARBA" id="ARBA00004651"/>
    </source>
</evidence>